<evidence type="ECO:0000313" key="4">
    <source>
        <dbReference type="Proteomes" id="UP000479000"/>
    </source>
</evidence>
<keyword evidence="4" id="KW-1185">Reference proteome</keyword>
<dbReference type="Proteomes" id="UP000479000">
    <property type="component" value="Unassembled WGS sequence"/>
</dbReference>
<dbReference type="EMBL" id="CADCXU010024853">
    <property type="protein sequence ID" value="CAB0012078.1"/>
    <property type="molecule type" value="Genomic_DNA"/>
</dbReference>
<accession>A0A6H5H910</accession>
<evidence type="ECO:0000313" key="3">
    <source>
        <dbReference type="EMBL" id="CAB0012078.1"/>
    </source>
</evidence>
<organism evidence="3 4">
    <name type="scientific">Nesidiocoris tenuis</name>
    <dbReference type="NCBI Taxonomy" id="355587"/>
    <lineage>
        <taxon>Eukaryota</taxon>
        <taxon>Metazoa</taxon>
        <taxon>Ecdysozoa</taxon>
        <taxon>Arthropoda</taxon>
        <taxon>Hexapoda</taxon>
        <taxon>Insecta</taxon>
        <taxon>Pterygota</taxon>
        <taxon>Neoptera</taxon>
        <taxon>Paraneoptera</taxon>
        <taxon>Hemiptera</taxon>
        <taxon>Heteroptera</taxon>
        <taxon>Panheteroptera</taxon>
        <taxon>Cimicomorpha</taxon>
        <taxon>Miridae</taxon>
        <taxon>Dicyphina</taxon>
        <taxon>Nesidiocoris</taxon>
    </lineage>
</organism>
<name>A0A6H5H910_9HEMI</name>
<gene>
    <name evidence="3" type="ORF">NTEN_LOCUS16875</name>
    <name evidence="2" type="ORF">NTEN_LOCUS5506</name>
</gene>
<protein>
    <submittedName>
        <fullName evidence="3">Uncharacterized protein</fullName>
    </submittedName>
</protein>
<dbReference type="AlphaFoldDB" id="A0A6H5H910"/>
<evidence type="ECO:0000313" key="2">
    <source>
        <dbReference type="EMBL" id="CAA9999223.1"/>
    </source>
</evidence>
<sequence>MIECYPEGGQVRIGYNGPGTCNTCSTIRIPMVDTGRRKSAAQQHNDRQSHSGTIVRPAEIYI</sequence>
<reference evidence="3 4" key="1">
    <citation type="submission" date="2020-02" db="EMBL/GenBank/DDBJ databases">
        <authorList>
            <person name="Ferguson B K."/>
        </authorList>
    </citation>
    <scope>NUCLEOTIDE SEQUENCE [LARGE SCALE GENOMIC DNA]</scope>
</reference>
<proteinExistence type="predicted"/>
<evidence type="ECO:0000256" key="1">
    <source>
        <dbReference type="SAM" id="MobiDB-lite"/>
    </source>
</evidence>
<dbReference type="EMBL" id="CADCXU010008364">
    <property type="protein sequence ID" value="CAA9999223.1"/>
    <property type="molecule type" value="Genomic_DNA"/>
</dbReference>
<feature type="region of interest" description="Disordered" evidence="1">
    <location>
        <begin position="35"/>
        <end position="62"/>
    </location>
</feature>